<feature type="transmembrane region" description="Helical" evidence="1">
    <location>
        <begin position="125"/>
        <end position="145"/>
    </location>
</feature>
<evidence type="ECO:0000256" key="1">
    <source>
        <dbReference type="SAM" id="Phobius"/>
    </source>
</evidence>
<evidence type="ECO:0000313" key="4">
    <source>
        <dbReference type="Proteomes" id="UP000009234"/>
    </source>
</evidence>
<feature type="transmembrane region" description="Helical" evidence="1">
    <location>
        <begin position="77"/>
        <end position="94"/>
    </location>
</feature>
<evidence type="ECO:0000313" key="3">
    <source>
        <dbReference type="EMBL" id="AEG58831.1"/>
    </source>
</evidence>
<dbReference type="InterPro" id="IPR012429">
    <property type="entry name" value="HGSNAT_cat"/>
</dbReference>
<reference evidence="4" key="1">
    <citation type="submission" date="2011-05" db="EMBL/GenBank/DDBJ databases">
        <title>Complete sequence of Desulfotomaculum ruminis DSM 2154.</title>
        <authorList>
            <person name="Lucas S."/>
            <person name="Copeland A."/>
            <person name="Lapidus A."/>
            <person name="Cheng J.-F."/>
            <person name="Goodwin L."/>
            <person name="Pitluck S."/>
            <person name="Lu M."/>
            <person name="Detter J.C."/>
            <person name="Han C."/>
            <person name="Tapia R."/>
            <person name="Land M."/>
            <person name="Hauser L."/>
            <person name="Kyrpides N."/>
            <person name="Ivanova N."/>
            <person name="Mikhailova N."/>
            <person name="Pagani I."/>
            <person name="Stams A.J.M."/>
            <person name="Plugge C.M."/>
            <person name="Muyzer G."/>
            <person name="Kuever J."/>
            <person name="Parshina S.N."/>
            <person name="Ivanova A.E."/>
            <person name="Nazina T.N."/>
            <person name="Brambilla E."/>
            <person name="Spring S."/>
            <person name="Klenk H.-P."/>
            <person name="Woyke T."/>
        </authorList>
    </citation>
    <scope>NUCLEOTIDE SEQUENCE [LARGE SCALE GENOMIC DNA]</scope>
    <source>
        <strain evidence="4">ATCC 23193 / DSM 2154 / NCIB 8452 / DL</strain>
    </source>
</reference>
<keyword evidence="1" id="KW-1133">Transmembrane helix</keyword>
<feature type="transmembrane region" description="Helical" evidence="1">
    <location>
        <begin position="47"/>
        <end position="65"/>
    </location>
</feature>
<feature type="transmembrane region" description="Helical" evidence="1">
    <location>
        <begin position="100"/>
        <end position="118"/>
    </location>
</feature>
<feature type="transmembrane region" description="Helical" evidence="1">
    <location>
        <begin position="165"/>
        <end position="184"/>
    </location>
</feature>
<feature type="transmembrane region" description="Helical" evidence="1">
    <location>
        <begin position="210"/>
        <end position="228"/>
    </location>
</feature>
<keyword evidence="1" id="KW-0812">Transmembrane</keyword>
<dbReference type="AlphaFoldDB" id="F6DS69"/>
<sequence>MLNGKNPSRIWELDFFRGIAILLMVFFHFMYDLAAFYDVQIHYEQGIIYYTGKAAACLFIFIAGISSSLSKNNLKRGVILLFLGFVITLTTAVAVPGSNIVFGILHFLGVSILLYPLFKHIKPLILFFMATLIILSGRYLSGINVPVNFLFPLGLVTEDFYSVDFYPLFPWFGLFLYGVAFSRWKYAAKQSLFPFTLNNSLLVSAGQHSLIIYLIHQPVLLLLLYLFFHL</sequence>
<feature type="domain" description="Heparan-alpha-glucosaminide N-acetyltransferase catalytic" evidence="2">
    <location>
        <begin position="9"/>
        <end position="218"/>
    </location>
</feature>
<dbReference type="HOGENOM" id="CLU_067755_0_1_9"/>
<dbReference type="OrthoDB" id="9807591at2"/>
<name>F6DS69_DESRL</name>
<proteinExistence type="predicted"/>
<organism evidence="3 4">
    <name type="scientific">Desulforamulus ruminis (strain ATCC 23193 / DSM 2154 / NCIMB 8452 / DL)</name>
    <name type="common">Desulfotomaculum ruminis</name>
    <dbReference type="NCBI Taxonomy" id="696281"/>
    <lineage>
        <taxon>Bacteria</taxon>
        <taxon>Bacillati</taxon>
        <taxon>Bacillota</taxon>
        <taxon>Clostridia</taxon>
        <taxon>Eubacteriales</taxon>
        <taxon>Peptococcaceae</taxon>
        <taxon>Desulforamulus</taxon>
    </lineage>
</organism>
<protein>
    <recommendedName>
        <fullName evidence="2">Heparan-alpha-glucosaminide N-acetyltransferase catalytic domain-containing protein</fullName>
    </recommendedName>
</protein>
<dbReference type="EMBL" id="CP002780">
    <property type="protein sequence ID" value="AEG58831.1"/>
    <property type="molecule type" value="Genomic_DNA"/>
</dbReference>
<feature type="transmembrane region" description="Helical" evidence="1">
    <location>
        <begin position="15"/>
        <end position="35"/>
    </location>
</feature>
<reference evidence="3 4" key="2">
    <citation type="journal article" date="2012" name="Stand. Genomic Sci.">
        <title>Complete genome sequence of the sulfate-reducing firmicute Desulfotomaculum ruminis type strain (DL(T)).</title>
        <authorList>
            <person name="Spring S."/>
            <person name="Visser M."/>
            <person name="Lu M."/>
            <person name="Copeland A."/>
            <person name="Lapidus A."/>
            <person name="Lucas S."/>
            <person name="Cheng J.F."/>
            <person name="Han C."/>
            <person name="Tapia R."/>
            <person name="Goodwin L.A."/>
            <person name="Pitluck S."/>
            <person name="Ivanova N."/>
            <person name="Land M."/>
            <person name="Hauser L."/>
            <person name="Larimer F."/>
            <person name="Rohde M."/>
            <person name="Goker M."/>
            <person name="Detter J.C."/>
            <person name="Kyrpides N.C."/>
            <person name="Woyke T."/>
            <person name="Schaap P.J."/>
            <person name="Plugge C.M."/>
            <person name="Muyzer G."/>
            <person name="Kuever J."/>
            <person name="Pereira I.A."/>
            <person name="Parshina S.N."/>
            <person name="Bernier-Latmani R."/>
            <person name="Stams A.J."/>
            <person name="Klenk H.P."/>
        </authorList>
    </citation>
    <scope>NUCLEOTIDE SEQUENCE [LARGE SCALE GENOMIC DNA]</scope>
    <source>
        <strain evidence="4">ATCC 23193 / DSM 2154 / NCIB 8452 / DL</strain>
    </source>
</reference>
<dbReference type="eggNOG" id="COG3503">
    <property type="taxonomic scope" value="Bacteria"/>
</dbReference>
<dbReference type="RefSeq" id="WP_013840606.1">
    <property type="nucleotide sequence ID" value="NC_015589.1"/>
</dbReference>
<gene>
    <name evidence="3" type="ordered locus">Desru_0545</name>
</gene>
<dbReference type="Proteomes" id="UP000009234">
    <property type="component" value="Chromosome"/>
</dbReference>
<dbReference type="KEGG" id="dru:Desru_0545"/>
<evidence type="ECO:0000259" key="2">
    <source>
        <dbReference type="Pfam" id="PF07786"/>
    </source>
</evidence>
<keyword evidence="4" id="KW-1185">Reference proteome</keyword>
<accession>F6DS69</accession>
<dbReference type="STRING" id="696281.Desru_0545"/>
<dbReference type="Pfam" id="PF07786">
    <property type="entry name" value="HGSNAT_cat"/>
    <property type="match status" value="1"/>
</dbReference>
<keyword evidence="1" id="KW-0472">Membrane</keyword>